<dbReference type="EMBL" id="CP072943">
    <property type="protein sequence ID" value="QTX31377.1"/>
    <property type="molecule type" value="Genomic_DNA"/>
</dbReference>
<dbReference type="RefSeq" id="WP_274372532.1">
    <property type="nucleotide sequence ID" value="NZ_CP072943.1"/>
</dbReference>
<gene>
    <name evidence="2" type="ORF">KAR29_08285</name>
</gene>
<keyword evidence="3" id="KW-1185">Reference proteome</keyword>
<dbReference type="SUPFAM" id="SSF56281">
    <property type="entry name" value="Metallo-hydrolase/oxidoreductase"/>
    <property type="match status" value="1"/>
</dbReference>
<feature type="domain" description="Metallo-beta-lactamase" evidence="1">
    <location>
        <begin position="46"/>
        <end position="228"/>
    </location>
</feature>
<reference evidence="3" key="1">
    <citation type="submission" date="2021-04" db="EMBL/GenBank/DDBJ databases">
        <title>A novel Synergistetes isolate from a pyrite-forming mixed culture.</title>
        <authorList>
            <person name="Bunk B."/>
            <person name="Sproer C."/>
            <person name="Spring S."/>
            <person name="Pester M."/>
        </authorList>
    </citation>
    <scope>NUCLEOTIDE SEQUENCE [LARGE SCALE GENOMIC DNA]</scope>
    <source>
        <strain evidence="3">J.5.4.2-T.3.5.2</strain>
    </source>
</reference>
<dbReference type="KEGG" id="aram:KAR29_08285"/>
<dbReference type="Gene3D" id="3.60.15.10">
    <property type="entry name" value="Ribonuclease Z/Hydroxyacylglutathione hydrolase-like"/>
    <property type="match status" value="1"/>
</dbReference>
<evidence type="ECO:0000313" key="3">
    <source>
        <dbReference type="Proteomes" id="UP000671879"/>
    </source>
</evidence>
<dbReference type="PANTHER" id="PTHR42663">
    <property type="entry name" value="HYDROLASE C777.06C-RELATED-RELATED"/>
    <property type="match status" value="1"/>
</dbReference>
<organism evidence="2 3">
    <name type="scientific">Aminithiophilus ramosus</name>
    <dbReference type="NCBI Taxonomy" id="3029084"/>
    <lineage>
        <taxon>Bacteria</taxon>
        <taxon>Thermotogati</taxon>
        <taxon>Synergistota</taxon>
        <taxon>Synergistia</taxon>
        <taxon>Synergistales</taxon>
        <taxon>Aminithiophilaceae</taxon>
        <taxon>Aminithiophilus</taxon>
    </lineage>
</organism>
<dbReference type="InterPro" id="IPR001279">
    <property type="entry name" value="Metallo-B-lactamas"/>
</dbReference>
<dbReference type="Proteomes" id="UP000671879">
    <property type="component" value="Chromosome"/>
</dbReference>
<dbReference type="InterPro" id="IPR036866">
    <property type="entry name" value="RibonucZ/Hydroxyglut_hydro"/>
</dbReference>
<protein>
    <submittedName>
        <fullName evidence="2">MBL fold metallo-hydrolase</fullName>
    </submittedName>
</protein>
<accession>A0A9Q7EYM0</accession>
<proteinExistence type="predicted"/>
<evidence type="ECO:0000313" key="2">
    <source>
        <dbReference type="EMBL" id="QTX31377.1"/>
    </source>
</evidence>
<name>A0A9Q7EYM0_9BACT</name>
<evidence type="ECO:0000259" key="1">
    <source>
        <dbReference type="Pfam" id="PF12706"/>
    </source>
</evidence>
<dbReference type="Pfam" id="PF12706">
    <property type="entry name" value="Lactamase_B_2"/>
    <property type="match status" value="1"/>
</dbReference>
<sequence length="293" mass="31943">MTATPQDSLYPRRFIRFLGTAGARFTIMRQLRASGGIWVGLGDQAFVIDPGPGSLVRICEATPPLDVLDLAALLLTHRHIDHSTDLNVLAEAMVEGGFRRHGHVVLPRDGRDVCCLLPYLQEKIEALHIWEEGQTIALPGGVTVEGTPLTHHHVDCFGFTLQIPGLAPLGLVSDTRFEERWVDFYRSCPLLIVNMTFAHHREGIDHLCPADVATLIARLAPKRVILTHLGRGVLEEGPEAIARDLSRPGTEVTAATDGMVIDLESLEIVDPSLSPVTTLSGTVPIPFLKEGLS</sequence>
<dbReference type="AlphaFoldDB" id="A0A9Q7EYM0"/>
<dbReference type="PANTHER" id="PTHR42663:SF6">
    <property type="entry name" value="HYDROLASE C777.06C-RELATED"/>
    <property type="match status" value="1"/>
</dbReference>